<dbReference type="Pfam" id="PF00342">
    <property type="entry name" value="PGI"/>
    <property type="match status" value="1"/>
</dbReference>
<evidence type="ECO:0000256" key="7">
    <source>
        <dbReference type="HAMAP-Rule" id="MF_00473"/>
    </source>
</evidence>
<dbReference type="GO" id="GO:0006096">
    <property type="term" value="P:glycolytic process"/>
    <property type="evidence" value="ECO:0007669"/>
    <property type="project" value="UniProtKB-UniRule"/>
</dbReference>
<dbReference type="PROSITE" id="PS00765">
    <property type="entry name" value="P_GLUCOSE_ISOMERASE_1"/>
    <property type="match status" value="1"/>
</dbReference>
<dbReference type="PROSITE" id="PS00174">
    <property type="entry name" value="P_GLUCOSE_ISOMERASE_2"/>
    <property type="match status" value="1"/>
</dbReference>
<dbReference type="eggNOG" id="COG0166">
    <property type="taxonomic scope" value="Bacteria"/>
</dbReference>
<dbReference type="InterPro" id="IPR035476">
    <property type="entry name" value="SIS_PGI_1"/>
</dbReference>
<dbReference type="Gene3D" id="3.40.50.10490">
    <property type="entry name" value="Glucose-6-phosphate isomerase like protein, domain 1"/>
    <property type="match status" value="2"/>
</dbReference>
<dbReference type="OrthoDB" id="140919at2"/>
<keyword evidence="10" id="KW-1185">Reference proteome</keyword>
<dbReference type="GO" id="GO:0005829">
    <property type="term" value="C:cytosol"/>
    <property type="evidence" value="ECO:0007669"/>
    <property type="project" value="TreeGrafter"/>
</dbReference>
<sequence>MDFEKLSAYKKLQELAKNPPDLTKNSVFNIDRIKNFVAKSKDYTLFYAGERVNEDIIKTLFELAKEASALEKMQNMQNGEIVNFIRGFPSENRAALHTATRDFFSGDKKSKTANEAKALAYAEYEKLKRFLAEIETFDRFQDLIMIGIGGSDLGPYANFLALAHLIKKGRRAFFINNIDPDNLHRVIESANLDKTLVAVVSKSGNTLETMTNEAFLRDCFVKAGLDPRKHFVAVTGEGSPMDDKSLYLDTFYIWDWIGGRFSSTSMVGGVLLGFAFGMEIFTEFLKGASEMDHAALNPNLSENIPLLGALLSIWNRNFLHYETLAVIPYSQALSRFPAHFQQLSMESNGKHIDKEGKRTPFQTGMIIWGEPGTNAQHSFFQLLHQGVDPIPIEFIGFIESQSRFDFIFNGTTSQEKLLSNLLAQSISLATGKKSDNPNKEFDGNRPSHILMAEQLTPKTLGELLAYFEHKTAFEGFIWNINSFDQEGVQLGKVVAEKIIDQFASERKKEFNEGYGVAKAYLELFKKV</sequence>
<evidence type="ECO:0000256" key="1">
    <source>
        <dbReference type="ARBA" id="ARBA00004926"/>
    </source>
</evidence>
<evidence type="ECO:0000313" key="9">
    <source>
        <dbReference type="EMBL" id="CDR35068.1"/>
    </source>
</evidence>
<dbReference type="SUPFAM" id="SSF53697">
    <property type="entry name" value="SIS domain"/>
    <property type="match status" value="1"/>
</dbReference>
<evidence type="ECO:0000256" key="8">
    <source>
        <dbReference type="RuleBase" id="RU000612"/>
    </source>
</evidence>
<comment type="pathway">
    <text evidence="1 7 8">Carbohydrate degradation; glycolysis; D-glyceraldehyde 3-phosphate and glycerone phosphate from D-glucose: step 2/4.</text>
</comment>
<dbReference type="EC" id="5.3.1.9" evidence="7"/>
<comment type="similarity">
    <text evidence="2 7 8">Belongs to the GPI family.</text>
</comment>
<evidence type="ECO:0000256" key="2">
    <source>
        <dbReference type="ARBA" id="ARBA00006604"/>
    </source>
</evidence>
<accession>A0A090D3A0</accession>
<evidence type="ECO:0000256" key="3">
    <source>
        <dbReference type="ARBA" id="ARBA00022432"/>
    </source>
</evidence>
<dbReference type="GO" id="GO:0097367">
    <property type="term" value="F:carbohydrate derivative binding"/>
    <property type="evidence" value="ECO:0007669"/>
    <property type="project" value="InterPro"/>
</dbReference>
<evidence type="ECO:0000256" key="6">
    <source>
        <dbReference type="ARBA" id="ARBA00029321"/>
    </source>
</evidence>
<dbReference type="GO" id="GO:0051156">
    <property type="term" value="P:glucose 6-phosphate metabolic process"/>
    <property type="evidence" value="ECO:0007669"/>
    <property type="project" value="TreeGrafter"/>
</dbReference>
<dbReference type="AlphaFoldDB" id="A0A090D3A0"/>
<gene>
    <name evidence="7 9" type="primary">pgi</name>
    <name evidence="9" type="ORF">CSEC_2262</name>
</gene>
<dbReference type="CDD" id="cd05015">
    <property type="entry name" value="SIS_PGI_1"/>
    <property type="match status" value="1"/>
</dbReference>
<dbReference type="Gene3D" id="1.10.1390.10">
    <property type="match status" value="1"/>
</dbReference>
<dbReference type="PROSITE" id="PS51463">
    <property type="entry name" value="P_GLUCOSE_ISOMERASE_3"/>
    <property type="match status" value="1"/>
</dbReference>
<dbReference type="HAMAP" id="MF_00473">
    <property type="entry name" value="G6P_isomerase"/>
    <property type="match status" value="1"/>
</dbReference>
<protein>
    <recommendedName>
        <fullName evidence="7">Glucose-6-phosphate isomerase</fullName>
        <shortName evidence="7">GPI</shortName>
        <ecNumber evidence="7">5.3.1.9</ecNumber>
    </recommendedName>
    <alternativeName>
        <fullName evidence="7">Phosphoglucose isomerase</fullName>
        <shortName evidence="7">PGI</shortName>
    </alternativeName>
    <alternativeName>
        <fullName evidence="7">Phosphohexose isomerase</fullName>
        <shortName evidence="7">PHI</shortName>
    </alternativeName>
</protein>
<dbReference type="UniPathway" id="UPA00109">
    <property type="reaction ID" value="UER00181"/>
</dbReference>
<dbReference type="Proteomes" id="UP000031552">
    <property type="component" value="Unassembled WGS sequence"/>
</dbReference>
<feature type="active site" description="Proton donor" evidence="7">
    <location>
        <position position="346"/>
    </location>
</feature>
<evidence type="ECO:0000256" key="5">
    <source>
        <dbReference type="ARBA" id="ARBA00023235"/>
    </source>
</evidence>
<keyword evidence="7" id="KW-0963">Cytoplasm</keyword>
<dbReference type="EMBL" id="CCEJ010000012">
    <property type="protein sequence ID" value="CDR35068.1"/>
    <property type="molecule type" value="Genomic_DNA"/>
</dbReference>
<reference evidence="9" key="1">
    <citation type="submission" date="2013-12" db="EMBL/GenBank/DDBJ databases">
        <authorList>
            <person name="Linke B."/>
        </authorList>
    </citation>
    <scope>NUCLEOTIDE SEQUENCE [LARGE SCALE GENOMIC DNA]</scope>
    <source>
        <strain evidence="9">CRIB-18</strain>
    </source>
</reference>
<proteinExistence type="inferred from homology"/>
<dbReference type="GO" id="GO:0006094">
    <property type="term" value="P:gluconeogenesis"/>
    <property type="evidence" value="ECO:0007669"/>
    <property type="project" value="UniProtKB-UniRule"/>
</dbReference>
<comment type="subcellular location">
    <subcellularLocation>
        <location evidence="7">Cytoplasm</location>
    </subcellularLocation>
</comment>
<dbReference type="PRINTS" id="PR00662">
    <property type="entry name" value="G6PISOMERASE"/>
</dbReference>
<keyword evidence="3 7" id="KW-0312">Gluconeogenesis</keyword>
<comment type="function">
    <text evidence="7">Catalyzes the reversible isomerization of glucose-6-phosphate to fructose-6-phosphate.</text>
</comment>
<comment type="caution">
    <text evidence="9">The sequence shown here is derived from an EMBL/GenBank/DDBJ whole genome shotgun (WGS) entry which is preliminary data.</text>
</comment>
<dbReference type="PANTHER" id="PTHR11469:SF1">
    <property type="entry name" value="GLUCOSE-6-PHOSPHATE ISOMERASE"/>
    <property type="match status" value="1"/>
</dbReference>
<dbReference type="NCBIfam" id="NF010695">
    <property type="entry name" value="PRK14095.1"/>
    <property type="match status" value="1"/>
</dbReference>
<evidence type="ECO:0000256" key="4">
    <source>
        <dbReference type="ARBA" id="ARBA00023152"/>
    </source>
</evidence>
<keyword evidence="4 7" id="KW-0324">Glycolysis</keyword>
<dbReference type="InterPro" id="IPR023096">
    <property type="entry name" value="G6P_Isomerase_C"/>
</dbReference>
<dbReference type="InterPro" id="IPR018189">
    <property type="entry name" value="Phosphoglucose_isomerase_CS"/>
</dbReference>
<feature type="active site" evidence="7">
    <location>
        <position position="377"/>
    </location>
</feature>
<feature type="active site" evidence="7">
    <location>
        <position position="492"/>
    </location>
</feature>
<dbReference type="CDD" id="cd05016">
    <property type="entry name" value="SIS_PGI_2"/>
    <property type="match status" value="1"/>
</dbReference>
<dbReference type="GO" id="GO:0004347">
    <property type="term" value="F:glucose-6-phosphate isomerase activity"/>
    <property type="evidence" value="ECO:0007669"/>
    <property type="project" value="UniProtKB-UniRule"/>
</dbReference>
<dbReference type="InterPro" id="IPR046348">
    <property type="entry name" value="SIS_dom_sf"/>
</dbReference>
<comment type="catalytic activity">
    <reaction evidence="6 7 8">
        <text>alpha-D-glucose 6-phosphate = beta-D-fructose 6-phosphate</text>
        <dbReference type="Rhea" id="RHEA:11816"/>
        <dbReference type="ChEBI" id="CHEBI:57634"/>
        <dbReference type="ChEBI" id="CHEBI:58225"/>
        <dbReference type="EC" id="5.3.1.9"/>
    </reaction>
</comment>
<dbReference type="PANTHER" id="PTHR11469">
    <property type="entry name" value="GLUCOSE-6-PHOSPHATE ISOMERASE"/>
    <property type="match status" value="1"/>
</dbReference>
<evidence type="ECO:0000313" key="10">
    <source>
        <dbReference type="Proteomes" id="UP000031552"/>
    </source>
</evidence>
<dbReference type="STRING" id="1437425.CSEC_2262"/>
<name>A0A090D3A0_9BACT</name>
<keyword evidence="5 7" id="KW-0413">Isomerase</keyword>
<dbReference type="UniPathway" id="UPA00138"/>
<dbReference type="RefSeq" id="WP_041018618.1">
    <property type="nucleotide sequence ID" value="NZ_CCEJ010000012.1"/>
</dbReference>
<dbReference type="InterPro" id="IPR035482">
    <property type="entry name" value="SIS_PGI_2"/>
</dbReference>
<comment type="pathway">
    <text evidence="7">Carbohydrate biosynthesis; gluconeogenesis.</text>
</comment>
<dbReference type="InterPro" id="IPR001672">
    <property type="entry name" value="G6P_Isomerase"/>
</dbReference>
<dbReference type="GO" id="GO:0048029">
    <property type="term" value="F:monosaccharide binding"/>
    <property type="evidence" value="ECO:0007669"/>
    <property type="project" value="TreeGrafter"/>
</dbReference>
<organism evidence="9 10">
    <name type="scientific">Candidatus Criblamydia sequanensis CRIB-18</name>
    <dbReference type="NCBI Taxonomy" id="1437425"/>
    <lineage>
        <taxon>Bacteria</taxon>
        <taxon>Pseudomonadati</taxon>
        <taxon>Chlamydiota</taxon>
        <taxon>Chlamydiia</taxon>
        <taxon>Parachlamydiales</taxon>
        <taxon>Candidatus Criblamydiaceae</taxon>
        <taxon>Candidatus Criblamydia</taxon>
    </lineage>
</organism>
<reference evidence="9" key="2">
    <citation type="submission" date="2014-09" db="EMBL/GenBank/DDBJ databases">
        <title>Criblamydia sequanensis harbors a mega-plasmid encoding arsenite resistance.</title>
        <authorList>
            <person name="Bertelli C."/>
            <person name="Goesmann A."/>
            <person name="Greub G."/>
        </authorList>
    </citation>
    <scope>NUCLEOTIDE SEQUENCE [LARGE SCALE GENOMIC DNA]</scope>
    <source>
        <strain evidence="9">CRIB-18</strain>
    </source>
</reference>